<dbReference type="InterPro" id="IPR001992">
    <property type="entry name" value="T2SS_GspF/T4SS_PilC_CS"/>
</dbReference>
<dbReference type="KEGG" id="blep:AL038_10060"/>
<dbReference type="GO" id="GO:0005886">
    <property type="term" value="C:plasma membrane"/>
    <property type="evidence" value="ECO:0007669"/>
    <property type="project" value="UniProtKB-SubCell"/>
</dbReference>
<evidence type="ECO:0000313" key="12">
    <source>
        <dbReference type="EMBL" id="AUI69730.1"/>
    </source>
</evidence>
<dbReference type="Proteomes" id="UP000234271">
    <property type="component" value="Chromosome"/>
</dbReference>
<reference evidence="13" key="1">
    <citation type="submission" date="2016-12" db="EMBL/GenBank/DDBJ databases">
        <title>Complete Genome Sequence of Beggiatoa leptomitiformis D-401.</title>
        <authorList>
            <person name="Fomenkov A."/>
            <person name="Vincze T."/>
            <person name="Grabovich M."/>
            <person name="Anton B.P."/>
            <person name="Dubinina G."/>
            <person name="Orlova M."/>
            <person name="Belousova E."/>
            <person name="Roberts R.J."/>
        </authorList>
    </citation>
    <scope>NUCLEOTIDE SEQUENCE [LARGE SCALE GENOMIC DNA]</scope>
    <source>
        <strain evidence="13">D-401</strain>
    </source>
</reference>
<comment type="subcellular location">
    <subcellularLocation>
        <location evidence="1 9">Cell inner membrane</location>
        <topology evidence="1 9">Multi-pass membrane protein</topology>
    </subcellularLocation>
</comment>
<dbReference type="InterPro" id="IPR018076">
    <property type="entry name" value="T2SS_GspF_dom"/>
</dbReference>
<keyword evidence="3 9" id="KW-0813">Transport</keyword>
<name>A0A2N9YGU7_9GAMM</name>
<feature type="domain" description="Type II secretion system protein GspF" evidence="11">
    <location>
        <begin position="85"/>
        <end position="208"/>
    </location>
</feature>
<keyword evidence="7 10" id="KW-1133">Transmembrane helix</keyword>
<dbReference type="OrthoDB" id="9805682at2"/>
<evidence type="ECO:0000256" key="3">
    <source>
        <dbReference type="ARBA" id="ARBA00022448"/>
    </source>
</evidence>
<evidence type="ECO:0000256" key="4">
    <source>
        <dbReference type="ARBA" id="ARBA00022475"/>
    </source>
</evidence>
<proteinExistence type="inferred from homology"/>
<evidence type="ECO:0000256" key="2">
    <source>
        <dbReference type="ARBA" id="ARBA00005745"/>
    </source>
</evidence>
<evidence type="ECO:0000259" key="11">
    <source>
        <dbReference type="Pfam" id="PF00482"/>
    </source>
</evidence>
<dbReference type="PRINTS" id="PR00812">
    <property type="entry name" value="BCTERIALGSPF"/>
</dbReference>
<evidence type="ECO:0000256" key="9">
    <source>
        <dbReference type="RuleBase" id="RU003923"/>
    </source>
</evidence>
<dbReference type="AlphaFoldDB" id="A0A2N9YGU7"/>
<feature type="domain" description="Type II secretion system protein GspF" evidence="11">
    <location>
        <begin position="289"/>
        <end position="412"/>
    </location>
</feature>
<evidence type="ECO:0000256" key="7">
    <source>
        <dbReference type="ARBA" id="ARBA00022989"/>
    </source>
</evidence>
<protein>
    <submittedName>
        <fullName evidence="12">Type II secretion system F family protein</fullName>
    </submittedName>
</protein>
<dbReference type="PROSITE" id="PS00874">
    <property type="entry name" value="T2SP_F"/>
    <property type="match status" value="1"/>
</dbReference>
<dbReference type="Gene3D" id="1.20.81.30">
    <property type="entry name" value="Type II secretion system (T2SS), domain F"/>
    <property type="match status" value="2"/>
</dbReference>
<dbReference type="PANTHER" id="PTHR30012">
    <property type="entry name" value="GENERAL SECRETION PATHWAY PROTEIN"/>
    <property type="match status" value="1"/>
</dbReference>
<evidence type="ECO:0000256" key="5">
    <source>
        <dbReference type="ARBA" id="ARBA00022519"/>
    </source>
</evidence>
<dbReference type="InterPro" id="IPR003004">
    <property type="entry name" value="GspF/PilC"/>
</dbReference>
<gene>
    <name evidence="12" type="ORF">BLE401_14220</name>
</gene>
<keyword evidence="5" id="KW-0997">Cell inner membrane</keyword>
<dbReference type="EMBL" id="CP018889">
    <property type="protein sequence ID" value="AUI69730.1"/>
    <property type="molecule type" value="Genomic_DNA"/>
</dbReference>
<sequence>MAEIAKKTADKGGVKSPKTEIFVWEGKDKQGKKIKGEQTGTSEILVKAILRKQGVNPTRVRKKPKPLLGGGGGGKPITASDIAVFARQLTTMMGAGVPLIQAFDIVAQGQENPRMQKMLLEIKTTVEAGGTLADGLRQHPNEFDALFCNLVEAGEQAGALESLLDKVATYKEKTEGIKKKIKKALTYPIAVVVVAFIITAILMIFVVPVFADLFKGFGADLPALTQFVVDLSNLFVTYWYIIFGVAIGGVIAFSQAKKRILAFDHFLQRLSLKMPIFGDLIGKSAVARFARTMATMFAAGTPMVEAMDSVAGATGNIVYFDAVMQIKDDVSTGTALATSMRNQGKIWPNMMIQMVQIGEESGALETMLSKVADFYEEEVDALVDAMSSLLEPMIMAFLGIVIGGLVVAMYLPIFKMGSVV</sequence>
<evidence type="ECO:0000256" key="1">
    <source>
        <dbReference type="ARBA" id="ARBA00004429"/>
    </source>
</evidence>
<dbReference type="RefSeq" id="WP_062152445.1">
    <property type="nucleotide sequence ID" value="NZ_CP012373.2"/>
</dbReference>
<evidence type="ECO:0000256" key="8">
    <source>
        <dbReference type="ARBA" id="ARBA00023136"/>
    </source>
</evidence>
<evidence type="ECO:0000313" key="13">
    <source>
        <dbReference type="Proteomes" id="UP000234271"/>
    </source>
</evidence>
<keyword evidence="6 9" id="KW-0812">Transmembrane</keyword>
<dbReference type="GO" id="GO:0015628">
    <property type="term" value="P:protein secretion by the type II secretion system"/>
    <property type="evidence" value="ECO:0007669"/>
    <property type="project" value="TreeGrafter"/>
</dbReference>
<evidence type="ECO:0000256" key="6">
    <source>
        <dbReference type="ARBA" id="ARBA00022692"/>
    </source>
</evidence>
<feature type="transmembrane region" description="Helical" evidence="10">
    <location>
        <begin position="394"/>
        <end position="414"/>
    </location>
</feature>
<dbReference type="PANTHER" id="PTHR30012:SF7">
    <property type="entry name" value="PROTEIN TRANSPORT PROTEIN HOFC HOMOLOG"/>
    <property type="match status" value="1"/>
</dbReference>
<feature type="transmembrane region" description="Helical" evidence="10">
    <location>
        <begin position="231"/>
        <end position="253"/>
    </location>
</feature>
<feature type="transmembrane region" description="Helical" evidence="10">
    <location>
        <begin position="187"/>
        <end position="211"/>
    </location>
</feature>
<dbReference type="InterPro" id="IPR042094">
    <property type="entry name" value="T2SS_GspF_sf"/>
</dbReference>
<accession>A0A2N9YGU7</accession>
<dbReference type="FunFam" id="1.20.81.30:FF:000001">
    <property type="entry name" value="Type II secretion system protein F"/>
    <property type="match status" value="2"/>
</dbReference>
<keyword evidence="8 10" id="KW-0472">Membrane</keyword>
<dbReference type="STRING" id="288004.AL038_10060"/>
<comment type="similarity">
    <text evidence="2 9">Belongs to the GSP F family.</text>
</comment>
<keyword evidence="13" id="KW-1185">Reference proteome</keyword>
<evidence type="ECO:0000256" key="10">
    <source>
        <dbReference type="SAM" id="Phobius"/>
    </source>
</evidence>
<organism evidence="12 13">
    <name type="scientific">Beggiatoa leptomitoformis</name>
    <dbReference type="NCBI Taxonomy" id="288004"/>
    <lineage>
        <taxon>Bacteria</taxon>
        <taxon>Pseudomonadati</taxon>
        <taxon>Pseudomonadota</taxon>
        <taxon>Gammaproteobacteria</taxon>
        <taxon>Thiotrichales</taxon>
        <taxon>Thiotrichaceae</taxon>
        <taxon>Beggiatoa</taxon>
    </lineage>
</organism>
<keyword evidence="4" id="KW-1003">Cell membrane</keyword>
<dbReference type="Pfam" id="PF00482">
    <property type="entry name" value="T2SSF"/>
    <property type="match status" value="2"/>
</dbReference>